<gene>
    <name evidence="6" type="ORF">BJ878DRAFT_333851</name>
</gene>
<evidence type="ECO:0000256" key="5">
    <source>
        <dbReference type="SAM" id="Phobius"/>
    </source>
</evidence>
<comment type="subcellular location">
    <subcellularLocation>
        <location evidence="1">Membrane</location>
    </subcellularLocation>
</comment>
<evidence type="ECO:0000313" key="7">
    <source>
        <dbReference type="Proteomes" id="UP000887226"/>
    </source>
</evidence>
<evidence type="ECO:0000256" key="4">
    <source>
        <dbReference type="ARBA" id="ARBA00023136"/>
    </source>
</evidence>
<dbReference type="GO" id="GO:0016020">
    <property type="term" value="C:membrane"/>
    <property type="evidence" value="ECO:0007669"/>
    <property type="project" value="UniProtKB-SubCell"/>
</dbReference>
<feature type="transmembrane region" description="Helical" evidence="5">
    <location>
        <begin position="7"/>
        <end position="29"/>
    </location>
</feature>
<dbReference type="AlphaFoldDB" id="A0A9P8CAX1"/>
<dbReference type="Gene3D" id="1.20.1250.20">
    <property type="entry name" value="MFS general substrate transporter like domains"/>
    <property type="match status" value="1"/>
</dbReference>
<evidence type="ECO:0000256" key="1">
    <source>
        <dbReference type="ARBA" id="ARBA00004370"/>
    </source>
</evidence>
<keyword evidence="2 5" id="KW-0812">Transmembrane</keyword>
<keyword evidence="4 5" id="KW-0472">Membrane</keyword>
<name>A0A9P8CAX1_9HELO</name>
<feature type="transmembrane region" description="Helical" evidence="5">
    <location>
        <begin position="41"/>
        <end position="59"/>
    </location>
</feature>
<evidence type="ECO:0000256" key="2">
    <source>
        <dbReference type="ARBA" id="ARBA00022692"/>
    </source>
</evidence>
<proteinExistence type="predicted"/>
<accession>A0A9P8CAX1</accession>
<dbReference type="InterPro" id="IPR005828">
    <property type="entry name" value="MFS_sugar_transport-like"/>
</dbReference>
<keyword evidence="3 5" id="KW-1133">Transmembrane helix</keyword>
<comment type="caution">
    <text evidence="6">The sequence shown here is derived from an EMBL/GenBank/DDBJ whole genome shotgun (WGS) entry which is preliminary data.</text>
</comment>
<dbReference type="Pfam" id="PF00083">
    <property type="entry name" value="Sugar_tr"/>
    <property type="match status" value="1"/>
</dbReference>
<protein>
    <submittedName>
        <fullName evidence="6">Uncharacterized protein</fullName>
    </submittedName>
</protein>
<dbReference type="OrthoDB" id="6612291at2759"/>
<dbReference type="InterPro" id="IPR036259">
    <property type="entry name" value="MFS_trans_sf"/>
</dbReference>
<reference evidence="6" key="1">
    <citation type="journal article" date="2021" name="IMA Fungus">
        <title>Genomic characterization of three marine fungi, including Emericellopsis atlantica sp. nov. with signatures of a generalist lifestyle and marine biomass degradation.</title>
        <authorList>
            <person name="Hagestad O.C."/>
            <person name="Hou L."/>
            <person name="Andersen J.H."/>
            <person name="Hansen E.H."/>
            <person name="Altermark B."/>
            <person name="Li C."/>
            <person name="Kuhnert E."/>
            <person name="Cox R.J."/>
            <person name="Crous P.W."/>
            <person name="Spatafora J.W."/>
            <person name="Lail K."/>
            <person name="Amirebrahimi M."/>
            <person name="Lipzen A."/>
            <person name="Pangilinan J."/>
            <person name="Andreopoulos W."/>
            <person name="Hayes R.D."/>
            <person name="Ng V."/>
            <person name="Grigoriev I.V."/>
            <person name="Jackson S.A."/>
            <person name="Sutton T.D.S."/>
            <person name="Dobson A.D.W."/>
            <person name="Rama T."/>
        </authorList>
    </citation>
    <scope>NUCLEOTIDE SEQUENCE</scope>
    <source>
        <strain evidence="6">TRa3180A</strain>
    </source>
</reference>
<sequence length="90" mass="10108">MLRGKTQVIGMMLCALFTWLFNFIVPYIYNVASGKLGAKTGLIFSGLCLLITVVSFFVVPDIVSMTTEEFDWLYAKGFPVRKVESTTEEI</sequence>
<organism evidence="6 7">
    <name type="scientific">Calycina marina</name>
    <dbReference type="NCBI Taxonomy" id="1763456"/>
    <lineage>
        <taxon>Eukaryota</taxon>
        <taxon>Fungi</taxon>
        <taxon>Dikarya</taxon>
        <taxon>Ascomycota</taxon>
        <taxon>Pezizomycotina</taxon>
        <taxon>Leotiomycetes</taxon>
        <taxon>Helotiales</taxon>
        <taxon>Pezizellaceae</taxon>
        <taxon>Calycina</taxon>
    </lineage>
</organism>
<evidence type="ECO:0000256" key="3">
    <source>
        <dbReference type="ARBA" id="ARBA00022989"/>
    </source>
</evidence>
<dbReference type="Proteomes" id="UP000887226">
    <property type="component" value="Unassembled WGS sequence"/>
</dbReference>
<evidence type="ECO:0000313" key="6">
    <source>
        <dbReference type="EMBL" id="KAG9239967.1"/>
    </source>
</evidence>
<dbReference type="EMBL" id="MU254676">
    <property type="protein sequence ID" value="KAG9239967.1"/>
    <property type="molecule type" value="Genomic_DNA"/>
</dbReference>
<keyword evidence="7" id="KW-1185">Reference proteome</keyword>
<dbReference type="GO" id="GO:0022857">
    <property type="term" value="F:transmembrane transporter activity"/>
    <property type="evidence" value="ECO:0007669"/>
    <property type="project" value="InterPro"/>
</dbReference>